<dbReference type="GO" id="GO:0022857">
    <property type="term" value="F:transmembrane transporter activity"/>
    <property type="evidence" value="ECO:0007669"/>
    <property type="project" value="UniProtKB-UniRule"/>
</dbReference>
<dbReference type="Proteomes" id="UP000515146">
    <property type="component" value="Unplaced"/>
</dbReference>
<feature type="transmembrane region" description="Helical" evidence="6">
    <location>
        <begin position="40"/>
        <end position="60"/>
    </location>
</feature>
<gene>
    <name evidence="9" type="primary">LOC113792111</name>
</gene>
<feature type="transmembrane region" description="Helical" evidence="6">
    <location>
        <begin position="617"/>
        <end position="639"/>
    </location>
</feature>
<keyword evidence="8" id="KW-1185">Reference proteome</keyword>
<keyword evidence="5 6" id="KW-0472">Membrane</keyword>
<evidence type="ECO:0000256" key="5">
    <source>
        <dbReference type="ARBA" id="ARBA00023136"/>
    </source>
</evidence>
<dbReference type="InParanoid" id="A0A6P6Y0I4"/>
<feature type="transmembrane region" description="Helical" evidence="6">
    <location>
        <begin position="436"/>
        <end position="463"/>
    </location>
</feature>
<dbReference type="KEGG" id="dpte:113792111"/>
<comment type="function">
    <text evidence="6">Choline transporter.</text>
</comment>
<protein>
    <recommendedName>
        <fullName evidence="6">Choline transporter-like protein</fullName>
    </recommendedName>
</protein>
<dbReference type="AlphaFoldDB" id="A0A6P6Y0I4"/>
<feature type="transmembrane region" description="Helical" evidence="6">
    <location>
        <begin position="242"/>
        <end position="263"/>
    </location>
</feature>
<evidence type="ECO:0000256" key="7">
    <source>
        <dbReference type="SAM" id="MobiDB-lite"/>
    </source>
</evidence>
<organism evidence="8 9">
    <name type="scientific">Dermatophagoides pteronyssinus</name>
    <name type="common">European house dust mite</name>
    <dbReference type="NCBI Taxonomy" id="6956"/>
    <lineage>
        <taxon>Eukaryota</taxon>
        <taxon>Metazoa</taxon>
        <taxon>Ecdysozoa</taxon>
        <taxon>Arthropoda</taxon>
        <taxon>Chelicerata</taxon>
        <taxon>Arachnida</taxon>
        <taxon>Acari</taxon>
        <taxon>Acariformes</taxon>
        <taxon>Sarcoptiformes</taxon>
        <taxon>Astigmata</taxon>
        <taxon>Psoroptidia</taxon>
        <taxon>Analgoidea</taxon>
        <taxon>Pyroglyphidae</taxon>
        <taxon>Dermatophagoidinae</taxon>
        <taxon>Dermatophagoides</taxon>
    </lineage>
</organism>
<reference evidence="9" key="1">
    <citation type="submission" date="2025-08" db="UniProtKB">
        <authorList>
            <consortium name="RefSeq"/>
        </authorList>
    </citation>
    <scope>IDENTIFICATION</scope>
    <source>
        <strain evidence="9">Airmid</strain>
    </source>
</reference>
<evidence type="ECO:0000256" key="2">
    <source>
        <dbReference type="ARBA" id="ARBA00007168"/>
    </source>
</evidence>
<dbReference type="OMA" id="GKSFCKA"/>
<feature type="region of interest" description="Disordered" evidence="7">
    <location>
        <begin position="688"/>
        <end position="725"/>
    </location>
</feature>
<evidence type="ECO:0000256" key="6">
    <source>
        <dbReference type="RuleBase" id="RU368066"/>
    </source>
</evidence>
<feature type="transmembrane region" description="Helical" evidence="6">
    <location>
        <begin position="590"/>
        <end position="611"/>
    </location>
</feature>
<evidence type="ECO:0000256" key="3">
    <source>
        <dbReference type="ARBA" id="ARBA00022692"/>
    </source>
</evidence>
<evidence type="ECO:0000313" key="9">
    <source>
        <dbReference type="RefSeq" id="XP_027197804.1"/>
    </source>
</evidence>
<dbReference type="OrthoDB" id="420519at2759"/>
<keyword evidence="3 6" id="KW-0812">Transmembrane</keyword>
<evidence type="ECO:0000256" key="4">
    <source>
        <dbReference type="ARBA" id="ARBA00022989"/>
    </source>
</evidence>
<feature type="transmembrane region" description="Helical" evidence="6">
    <location>
        <begin position="314"/>
        <end position="335"/>
    </location>
</feature>
<dbReference type="InterPro" id="IPR007603">
    <property type="entry name" value="Choline_transptr-like"/>
</dbReference>
<proteinExistence type="inferred from homology"/>
<keyword evidence="4 6" id="KW-1133">Transmembrane helix</keyword>
<name>A0A6P6Y0I4_DERPT</name>
<comment type="subcellular location">
    <subcellularLocation>
        <location evidence="6">Cell membrane</location>
        <topology evidence="6">Multi-pass membrane protein</topology>
    </subcellularLocation>
    <subcellularLocation>
        <location evidence="1">Membrane</location>
        <topology evidence="1">Multi-pass membrane protein</topology>
    </subcellularLocation>
</comment>
<dbReference type="CTD" id="110280"/>
<dbReference type="GO" id="GO:0005886">
    <property type="term" value="C:plasma membrane"/>
    <property type="evidence" value="ECO:0007669"/>
    <property type="project" value="UniProtKB-SubCell"/>
</dbReference>
<evidence type="ECO:0000256" key="1">
    <source>
        <dbReference type="ARBA" id="ARBA00004141"/>
    </source>
</evidence>
<comment type="similarity">
    <text evidence="2 6">Belongs to the CTL (choline transporter-like) family.</text>
</comment>
<evidence type="ECO:0000313" key="8">
    <source>
        <dbReference type="Proteomes" id="UP000515146"/>
    </source>
</evidence>
<dbReference type="Pfam" id="PF04515">
    <property type="entry name" value="Choline_transpo"/>
    <property type="match status" value="1"/>
</dbReference>
<feature type="transmembrane region" description="Helical" evidence="6">
    <location>
        <begin position="269"/>
        <end position="293"/>
    </location>
</feature>
<accession>A0A6P6Y0I4</accession>
<dbReference type="RefSeq" id="XP_027197804.1">
    <property type="nucleotide sequence ID" value="XM_027342003.1"/>
</dbReference>
<sequence length="725" mass="82767">MFCCQNSDEVIANFCMLKKVQKVHPAEKVRRRGNHCTDKLFAIVFVLYLCGLGAIAYYAFQIGNPLRMIHGSDSFGNICGQKNEKIDDLPFTGLDLRNRPNLFHLNQRDPKNSIKICVKKCPNRDLVNMAEIYQFYTRYNASLCRYDFEFNTTMPTSSPLQISQLYPTLDQLQEQSQTSITNDTGLCPTLPVFKNRRLLYYCLPEMAIIQGVALGHTIYEFMSSRVPLKKIVGDVINSHEEMIVMGVVAILASFITVFCIHFVASLASWLILVVISALLLSLTILLWWVYFMTRNGKLLPEKLAKLLPEDSENESIVLTVAIISTIVTLVIIYAASSMRSHVKFVVALFQETGACIRTMPLILIQPLWTLLALIAFLVIWLFILMALATSDQESRDQRMLQTTNDNDLLSVGSAYKNKLTSFTLIRYKDSSGIQFMWWYLLIAFIWISEFLCSCQQLIIAGAVSSWYFSRDRENLGFPILNATRDLVCCHIGSVALGSFLITAVKLPRLIIQQTTARLRRFEEYRLARTALNACGCCLWVVEKFLTYLTRNAYTMVVLRRTNFCVSARLAFQTLFSNTLRVTAINSIGDFILFLGKLIVASLTAIVGVFLIRSNTAIHYWMVPVLIMTMFAFWIAHCLLSVYEMIIDAMFLCFCHDMNQHDGSPGNEYYAPESLRRFLHEDEQTMSEIRPNQTVSMSEDEPDIKRQQPGSQQGMYPDLHDYQTIR</sequence>
<feature type="transmembrane region" description="Helical" evidence="6">
    <location>
        <begin position="483"/>
        <end position="504"/>
    </location>
</feature>
<feature type="transmembrane region" description="Helical" evidence="6">
    <location>
        <begin position="367"/>
        <end position="389"/>
    </location>
</feature>
<dbReference type="PANTHER" id="PTHR12385">
    <property type="entry name" value="CHOLINE TRANSPORTER-LIKE (SLC FAMILY 44)"/>
    <property type="match status" value="1"/>
</dbReference>
<dbReference type="PANTHER" id="PTHR12385:SF12">
    <property type="entry name" value="CHOLINE TRANSPORTER-LIKE PROTEIN"/>
    <property type="match status" value="1"/>
</dbReference>
<dbReference type="FunCoup" id="A0A6P6Y0I4">
    <property type="interactions" value="124"/>
</dbReference>